<dbReference type="GO" id="GO:0016491">
    <property type="term" value="F:oxidoreductase activity"/>
    <property type="evidence" value="ECO:0007669"/>
    <property type="project" value="InterPro"/>
</dbReference>
<dbReference type="AlphaFoldDB" id="A0A1A9X2Z7"/>
<dbReference type="STRING" id="37001.A0A1A9X2Z7"/>
<dbReference type="InterPro" id="IPR036188">
    <property type="entry name" value="FAD/NAD-bd_sf"/>
</dbReference>
<dbReference type="EnsemblMetazoa" id="GBRI042450-RA">
    <property type="protein sequence ID" value="GBRI042450-PA"/>
    <property type="gene ID" value="GBRI042450"/>
</dbReference>
<reference evidence="3" key="2">
    <citation type="submission" date="2020-05" db="UniProtKB">
        <authorList>
            <consortium name="EnsemblMetazoa"/>
        </authorList>
    </citation>
    <scope>IDENTIFICATION</scope>
    <source>
        <strain evidence="3">IAEA</strain>
    </source>
</reference>
<dbReference type="PANTHER" id="PTHR21178">
    <property type="entry name" value="CILIA- AND FLAGELLA-ASSOCIATED PROTEIN 61"/>
    <property type="match status" value="1"/>
</dbReference>
<keyword evidence="4" id="KW-1185">Reference proteome</keyword>
<dbReference type="PANTHER" id="PTHR21178:SF8">
    <property type="entry name" value="CILIA- AND FLAGELLA-ASSOCIATED PROTEIN 61"/>
    <property type="match status" value="1"/>
</dbReference>
<reference evidence="4" key="1">
    <citation type="submission" date="2014-03" db="EMBL/GenBank/DDBJ databases">
        <authorList>
            <person name="Aksoy S."/>
            <person name="Warren W."/>
            <person name="Wilson R.K."/>
        </authorList>
    </citation>
    <scope>NUCLEOTIDE SEQUENCE [LARGE SCALE GENOMIC DNA]</scope>
    <source>
        <strain evidence="4">IAEA</strain>
    </source>
</reference>
<organism evidence="3 4">
    <name type="scientific">Glossina brevipalpis</name>
    <dbReference type="NCBI Taxonomy" id="37001"/>
    <lineage>
        <taxon>Eukaryota</taxon>
        <taxon>Metazoa</taxon>
        <taxon>Ecdysozoa</taxon>
        <taxon>Arthropoda</taxon>
        <taxon>Hexapoda</taxon>
        <taxon>Insecta</taxon>
        <taxon>Pterygota</taxon>
        <taxon>Neoptera</taxon>
        <taxon>Endopterygota</taxon>
        <taxon>Diptera</taxon>
        <taxon>Brachycera</taxon>
        <taxon>Muscomorpha</taxon>
        <taxon>Hippoboscoidea</taxon>
        <taxon>Glossinidae</taxon>
        <taxon>Glossina</taxon>
    </lineage>
</organism>
<name>A0A1A9X2Z7_9MUSC</name>
<evidence type="ECO:0000313" key="3">
    <source>
        <dbReference type="EnsemblMetazoa" id="GBRI042450-PA"/>
    </source>
</evidence>
<dbReference type="VEuPathDB" id="VectorBase:GBRI042450"/>
<proteinExistence type="predicted"/>
<dbReference type="InterPro" id="IPR038884">
    <property type="entry name" value="CFAP61"/>
</dbReference>
<dbReference type="InterPro" id="IPR056299">
    <property type="entry name" value="CFAP61_dimer"/>
</dbReference>
<evidence type="ECO:0000313" key="4">
    <source>
        <dbReference type="Proteomes" id="UP000091820"/>
    </source>
</evidence>
<feature type="domain" description="FAD/NAD(P)-binding" evidence="1">
    <location>
        <begin position="67"/>
        <end position="224"/>
    </location>
</feature>
<feature type="domain" description="CFAP61 dimerisation" evidence="2">
    <location>
        <begin position="262"/>
        <end position="374"/>
    </location>
</feature>
<evidence type="ECO:0000259" key="2">
    <source>
        <dbReference type="Pfam" id="PF23150"/>
    </source>
</evidence>
<evidence type="ECO:0000259" key="1">
    <source>
        <dbReference type="Pfam" id="PF07992"/>
    </source>
</evidence>
<dbReference type="InterPro" id="IPR023753">
    <property type="entry name" value="FAD/NAD-binding_dom"/>
</dbReference>
<sequence length="459" mass="54057">MLTLEKNCDVYYETLLLMCETDFEMPDVLAVYERKKPANYIQINNRFDKIMAYHKLRALHDLPPDMQRKVVVYGAHIRTFEFINFLITHGLKGKEVILVAPYSKAAARERLTLNNCAVDINIEHVLKEMVEDLGVKIHDQMYLEDFEMHSDNSTLKSVKFKGLHSDAELDIDCDLFVCFEDRYLSKQNAEMLEASGLDMDSGQVLVNDQFQTSDPSVYALGKFIKHTVPPNHQYIFINPKEAVTKLMVHLGWNSEPKEIEEKFSMPVYFQAQLPMDYYIAKVITPKRYLARHLDNQYGFRMNTYQNKEFCRVRLNNLGYVEEIVVVTQKFQDFDFLKYFCGRHELLLNNLKARWYLQDIPSFVNFFQEPWVELIMNENFKKLQDYNKQLIKPVVEEVMNLSISREQRLKVMQNYANDLGITARLEEAVLLFLQEHRDDFHTDFALPQDFPNTGENREPN</sequence>
<dbReference type="SUPFAM" id="SSF51905">
    <property type="entry name" value="FAD/NAD(P)-binding domain"/>
    <property type="match status" value="1"/>
</dbReference>
<dbReference type="Pfam" id="PF23150">
    <property type="entry name" value="CFAP61_dimer"/>
    <property type="match status" value="1"/>
</dbReference>
<dbReference type="Gene3D" id="3.50.50.60">
    <property type="entry name" value="FAD/NAD(P)-binding domain"/>
    <property type="match status" value="2"/>
</dbReference>
<dbReference type="Proteomes" id="UP000091820">
    <property type="component" value="Unassembled WGS sequence"/>
</dbReference>
<protein>
    <submittedName>
        <fullName evidence="3">Uncharacterized protein</fullName>
    </submittedName>
</protein>
<accession>A0A1A9X2Z7</accession>
<dbReference type="Pfam" id="PF07992">
    <property type="entry name" value="Pyr_redox_2"/>
    <property type="match status" value="1"/>
</dbReference>